<keyword evidence="1" id="KW-0812">Transmembrane</keyword>
<organism evidence="2 3">
    <name type="scientific">Leptothrix cholodnii (strain ATCC 51168 / LMG 8142 / SP-6)</name>
    <name type="common">Leptothrix discophora (strain SP-6)</name>
    <dbReference type="NCBI Taxonomy" id="395495"/>
    <lineage>
        <taxon>Bacteria</taxon>
        <taxon>Pseudomonadati</taxon>
        <taxon>Pseudomonadota</taxon>
        <taxon>Betaproteobacteria</taxon>
        <taxon>Burkholderiales</taxon>
        <taxon>Sphaerotilaceae</taxon>
        <taxon>Leptothrix</taxon>
    </lineage>
</organism>
<dbReference type="eggNOG" id="ENOG5033507">
    <property type="taxonomic scope" value="Bacteria"/>
</dbReference>
<dbReference type="HOGENOM" id="CLU_1114734_0_0_4"/>
<dbReference type="STRING" id="395495.Lcho_2483"/>
<dbReference type="Proteomes" id="UP000001693">
    <property type="component" value="Chromosome"/>
</dbReference>
<sequence precursor="true">MDTAAEESPLGANQPAPAQRNAVATDLLSGAGLGLLLGLIVGLAISPVVGVVVGGLVSLLAVFLGLDSRADANPAVLARVQINGVRIGAFGLAAVAGVLLGQYVRINNPMAETPERQLARWRAAFPDNPALAAQMMIKERTGITPGALSFDRDAPPTTVKAASGPVPIQPGLFGGESGKDLCGDLAPDRFGDDVQKILEAYAVEGGPYAAAARRIGELPPAHRLSSLSAVHALLCELQAAQRKQKGPPP</sequence>
<dbReference type="RefSeq" id="WP_012347504.1">
    <property type="nucleotide sequence ID" value="NC_010524.1"/>
</dbReference>
<dbReference type="KEGG" id="lch:Lcho_2483"/>
<evidence type="ECO:0008006" key="4">
    <source>
        <dbReference type="Google" id="ProtNLM"/>
    </source>
</evidence>
<dbReference type="EMBL" id="CP001013">
    <property type="protein sequence ID" value="ACB34748.1"/>
    <property type="molecule type" value="Genomic_DNA"/>
</dbReference>
<keyword evidence="1" id="KW-0472">Membrane</keyword>
<feature type="transmembrane region" description="Helical" evidence="1">
    <location>
        <begin position="35"/>
        <end position="66"/>
    </location>
</feature>
<evidence type="ECO:0000313" key="2">
    <source>
        <dbReference type="EMBL" id="ACB34748.1"/>
    </source>
</evidence>
<keyword evidence="3" id="KW-1185">Reference proteome</keyword>
<reference evidence="2 3" key="1">
    <citation type="submission" date="2008-03" db="EMBL/GenBank/DDBJ databases">
        <title>Complete sequence of Leptothrix cholodnii SP-6.</title>
        <authorList>
            <consortium name="US DOE Joint Genome Institute"/>
            <person name="Copeland A."/>
            <person name="Lucas S."/>
            <person name="Lapidus A."/>
            <person name="Glavina del Rio T."/>
            <person name="Dalin E."/>
            <person name="Tice H."/>
            <person name="Bruce D."/>
            <person name="Goodwin L."/>
            <person name="Pitluck S."/>
            <person name="Chertkov O."/>
            <person name="Brettin T."/>
            <person name="Detter J.C."/>
            <person name="Han C."/>
            <person name="Kuske C.R."/>
            <person name="Schmutz J."/>
            <person name="Larimer F."/>
            <person name="Land M."/>
            <person name="Hauser L."/>
            <person name="Kyrpides N."/>
            <person name="Lykidis A."/>
            <person name="Emerson D."/>
            <person name="Richardson P."/>
        </authorList>
    </citation>
    <scope>NUCLEOTIDE SEQUENCE [LARGE SCALE GENOMIC DNA]</scope>
    <source>
        <strain evidence="3">ATCC 51168 / LMG 8142 / SP-6</strain>
    </source>
</reference>
<name>B1Y5N6_LEPCP</name>
<evidence type="ECO:0000256" key="1">
    <source>
        <dbReference type="SAM" id="Phobius"/>
    </source>
</evidence>
<feature type="transmembrane region" description="Helical" evidence="1">
    <location>
        <begin position="87"/>
        <end position="104"/>
    </location>
</feature>
<evidence type="ECO:0000313" key="3">
    <source>
        <dbReference type="Proteomes" id="UP000001693"/>
    </source>
</evidence>
<keyword evidence="1" id="KW-1133">Transmembrane helix</keyword>
<protein>
    <recommendedName>
        <fullName evidence="4">Transmembrane protein</fullName>
    </recommendedName>
</protein>
<dbReference type="OrthoDB" id="9255982at2"/>
<dbReference type="AlphaFoldDB" id="B1Y5N6"/>
<accession>B1Y5N6</accession>
<proteinExistence type="predicted"/>
<gene>
    <name evidence="2" type="ordered locus">Lcho_2483</name>
</gene>